<evidence type="ECO:0000259" key="4">
    <source>
        <dbReference type="PROSITE" id="PS50102"/>
    </source>
</evidence>
<dbReference type="Proteomes" id="UP000266841">
    <property type="component" value="Unassembled WGS sequence"/>
</dbReference>
<name>K0TAT3_THAOC</name>
<dbReference type="eggNOG" id="ENOG502SPHQ">
    <property type="taxonomic scope" value="Eukaryota"/>
</dbReference>
<dbReference type="OrthoDB" id="439808at2759"/>
<dbReference type="GO" id="GO:0003723">
    <property type="term" value="F:RNA binding"/>
    <property type="evidence" value="ECO:0007669"/>
    <property type="project" value="UniProtKB-UniRule"/>
</dbReference>
<proteinExistence type="predicted"/>
<dbReference type="InterPro" id="IPR035979">
    <property type="entry name" value="RBD_domain_sf"/>
</dbReference>
<sequence length="412" mass="45462">VGPAVSYYGTTTRRTPALFSLQTAKQGKGGSREMAKPEESSKKKKKKSKKKSSREEPMPAADDEHDAPCAPKRSRSNDDDDDPKREERRAKKARKQKAKLERLNSLPKVDADGIPFTKIQIRRMLRRVKNGLDPIPTEEEEREIREREMREKKEEERLYSAEAEADGSDGDAPGVGGEAEVKSADPSGGGQPAGEEEEDKPSVEQDHATRLAGLIEQYMRDGPPPKKQPTSAKSSKPVPDDYVCQACGNALVPYLGPHMIYDCPMKQTKRGCNQIAKRLRGLNAPSDHKVFVSGLPFDCTESKVKLYFEESAKALQVVHVKLLKFDDSKRCKGQAFVTLDSSDGARAAMGLSGQSWREVDEPGAKGKSRGKSNKKGDGDDANNAGKELKLKISKVLSRTLTKKGEGRQRKNE</sequence>
<dbReference type="AlphaFoldDB" id="K0TAT3"/>
<evidence type="ECO:0000313" key="5">
    <source>
        <dbReference type="EMBL" id="EJK70556.1"/>
    </source>
</evidence>
<dbReference type="PROSITE" id="PS50102">
    <property type="entry name" value="RRM"/>
    <property type="match status" value="1"/>
</dbReference>
<dbReference type="Pfam" id="PF00076">
    <property type="entry name" value="RRM_1"/>
    <property type="match status" value="1"/>
</dbReference>
<evidence type="ECO:0000256" key="3">
    <source>
        <dbReference type="SAM" id="MobiDB-lite"/>
    </source>
</evidence>
<keyword evidence="1 2" id="KW-0694">RNA-binding</keyword>
<feature type="non-terminal residue" evidence="5">
    <location>
        <position position="1"/>
    </location>
</feature>
<feature type="compositionally biased region" description="Basic and acidic residues" evidence="3">
    <location>
        <begin position="402"/>
        <end position="412"/>
    </location>
</feature>
<dbReference type="InterPro" id="IPR012677">
    <property type="entry name" value="Nucleotide-bd_a/b_plait_sf"/>
</dbReference>
<dbReference type="PANTHER" id="PTHR23236">
    <property type="entry name" value="EUKARYOTIC TRANSLATION INITIATION FACTOR 4B/4H"/>
    <property type="match status" value="1"/>
</dbReference>
<feature type="compositionally biased region" description="Basic and acidic residues" evidence="3">
    <location>
        <begin position="30"/>
        <end position="41"/>
    </location>
</feature>
<feature type="region of interest" description="Disordered" evidence="3">
    <location>
        <begin position="127"/>
        <end position="205"/>
    </location>
</feature>
<evidence type="ECO:0000256" key="2">
    <source>
        <dbReference type="PROSITE-ProRule" id="PRU00176"/>
    </source>
</evidence>
<feature type="region of interest" description="Disordered" evidence="3">
    <location>
        <begin position="351"/>
        <end position="412"/>
    </location>
</feature>
<comment type="caution">
    <text evidence="5">The sequence shown here is derived from an EMBL/GenBank/DDBJ whole genome shotgun (WGS) entry which is preliminary data.</text>
</comment>
<dbReference type="SMART" id="SM00360">
    <property type="entry name" value="RRM"/>
    <property type="match status" value="1"/>
</dbReference>
<dbReference type="EMBL" id="AGNL01008367">
    <property type="protein sequence ID" value="EJK70556.1"/>
    <property type="molecule type" value="Genomic_DNA"/>
</dbReference>
<protein>
    <recommendedName>
        <fullName evidence="4">RRM domain-containing protein</fullName>
    </recommendedName>
</protein>
<organism evidence="5 6">
    <name type="scientific">Thalassiosira oceanica</name>
    <name type="common">Marine diatom</name>
    <dbReference type="NCBI Taxonomy" id="159749"/>
    <lineage>
        <taxon>Eukaryota</taxon>
        <taxon>Sar</taxon>
        <taxon>Stramenopiles</taxon>
        <taxon>Ochrophyta</taxon>
        <taxon>Bacillariophyta</taxon>
        <taxon>Coscinodiscophyceae</taxon>
        <taxon>Thalassiosirophycidae</taxon>
        <taxon>Thalassiosirales</taxon>
        <taxon>Thalassiosiraceae</taxon>
        <taxon>Thalassiosira</taxon>
    </lineage>
</organism>
<evidence type="ECO:0000256" key="1">
    <source>
        <dbReference type="ARBA" id="ARBA00022884"/>
    </source>
</evidence>
<feature type="compositionally biased region" description="Basic residues" evidence="3">
    <location>
        <begin position="42"/>
        <end position="52"/>
    </location>
</feature>
<dbReference type="OMA" id="HWIYDCP"/>
<feature type="domain" description="RRM" evidence="4">
    <location>
        <begin position="288"/>
        <end position="395"/>
    </location>
</feature>
<reference evidence="5 6" key="1">
    <citation type="journal article" date="2012" name="Genome Biol.">
        <title>Genome and low-iron response of an oceanic diatom adapted to chronic iron limitation.</title>
        <authorList>
            <person name="Lommer M."/>
            <person name="Specht M."/>
            <person name="Roy A.S."/>
            <person name="Kraemer L."/>
            <person name="Andreson R."/>
            <person name="Gutowska M.A."/>
            <person name="Wolf J."/>
            <person name="Bergner S.V."/>
            <person name="Schilhabel M.B."/>
            <person name="Klostermeier U.C."/>
            <person name="Beiko R.G."/>
            <person name="Rosenstiel P."/>
            <person name="Hippler M."/>
            <person name="Laroche J."/>
        </authorList>
    </citation>
    <scope>NUCLEOTIDE SEQUENCE [LARGE SCALE GENOMIC DNA]</scope>
    <source>
        <strain evidence="5 6">CCMP1005</strain>
    </source>
</reference>
<keyword evidence="6" id="KW-1185">Reference proteome</keyword>
<feature type="compositionally biased region" description="Polar residues" evidence="3">
    <location>
        <begin position="8"/>
        <end position="25"/>
    </location>
</feature>
<dbReference type="InterPro" id="IPR000504">
    <property type="entry name" value="RRM_dom"/>
</dbReference>
<feature type="compositionally biased region" description="Basic and acidic residues" evidence="3">
    <location>
        <begin position="142"/>
        <end position="159"/>
    </location>
</feature>
<dbReference type="SUPFAM" id="SSF54928">
    <property type="entry name" value="RNA-binding domain, RBD"/>
    <property type="match status" value="1"/>
</dbReference>
<dbReference type="Gene3D" id="3.30.70.330">
    <property type="match status" value="1"/>
</dbReference>
<dbReference type="PANTHER" id="PTHR23236:SF11">
    <property type="entry name" value="EUKARYOTIC TRANSLATION INITIATION FACTOR 4H"/>
    <property type="match status" value="1"/>
</dbReference>
<feature type="region of interest" description="Disordered" evidence="3">
    <location>
        <begin position="219"/>
        <end position="239"/>
    </location>
</feature>
<accession>K0TAT3</accession>
<dbReference type="CDD" id="cd00590">
    <property type="entry name" value="RRM_SF"/>
    <property type="match status" value="1"/>
</dbReference>
<gene>
    <name evidence="5" type="ORF">THAOC_08072</name>
</gene>
<feature type="region of interest" description="Disordered" evidence="3">
    <location>
        <begin position="1"/>
        <end position="107"/>
    </location>
</feature>
<evidence type="ECO:0000313" key="6">
    <source>
        <dbReference type="Proteomes" id="UP000266841"/>
    </source>
</evidence>